<keyword evidence="5" id="KW-0966">Cell projection</keyword>
<keyword evidence="5" id="KW-0969">Cilium</keyword>
<dbReference type="GO" id="GO:0005198">
    <property type="term" value="F:structural molecule activity"/>
    <property type="evidence" value="ECO:0007669"/>
    <property type="project" value="InterPro"/>
</dbReference>
<evidence type="ECO:0000256" key="3">
    <source>
        <dbReference type="ARBA" id="ARBA00023143"/>
    </source>
</evidence>
<comment type="subcellular location">
    <subcellularLocation>
        <location evidence="1">Bacterial flagellum</location>
    </subcellularLocation>
</comment>
<evidence type="ECO:0000256" key="2">
    <source>
        <dbReference type="ARBA" id="ARBA00005709"/>
    </source>
</evidence>
<evidence type="ECO:0000256" key="1">
    <source>
        <dbReference type="ARBA" id="ARBA00004365"/>
    </source>
</evidence>
<name>A0A2G8ITS7_BACPU</name>
<dbReference type="InterPro" id="IPR046358">
    <property type="entry name" value="Flagellin_C"/>
</dbReference>
<dbReference type="SUPFAM" id="SSF64518">
    <property type="entry name" value="Phase 1 flagellin"/>
    <property type="match status" value="1"/>
</dbReference>
<evidence type="ECO:0000259" key="4">
    <source>
        <dbReference type="Pfam" id="PF00700"/>
    </source>
</evidence>
<keyword evidence="5" id="KW-0282">Flagellum</keyword>
<dbReference type="PANTHER" id="PTHR42792:SF2">
    <property type="entry name" value="FLAGELLIN"/>
    <property type="match status" value="1"/>
</dbReference>
<dbReference type="EMBL" id="PEKP01000011">
    <property type="protein sequence ID" value="PIK26900.1"/>
    <property type="molecule type" value="Genomic_DNA"/>
</dbReference>
<dbReference type="Proteomes" id="UP000230768">
    <property type="component" value="Unassembled WGS sequence"/>
</dbReference>
<comment type="similarity">
    <text evidence="2">Belongs to the bacterial flagellin family.</text>
</comment>
<dbReference type="InterPro" id="IPR042187">
    <property type="entry name" value="Flagellin_C_sub2"/>
</dbReference>
<dbReference type="Pfam" id="PF00700">
    <property type="entry name" value="Flagellin_C"/>
    <property type="match status" value="1"/>
</dbReference>
<organism evidence="5 6">
    <name type="scientific">Bacillus pumilus</name>
    <name type="common">Bacillus mesentericus</name>
    <dbReference type="NCBI Taxonomy" id="1408"/>
    <lineage>
        <taxon>Bacteria</taxon>
        <taxon>Bacillati</taxon>
        <taxon>Bacillota</taxon>
        <taxon>Bacilli</taxon>
        <taxon>Bacillales</taxon>
        <taxon>Bacillaceae</taxon>
        <taxon>Bacillus</taxon>
    </lineage>
</organism>
<dbReference type="AlphaFoldDB" id="A0A2G8ITS7"/>
<comment type="caution">
    <text evidence="5">The sequence shown here is derived from an EMBL/GenBank/DDBJ whole genome shotgun (WGS) entry which is preliminary data.</text>
</comment>
<feature type="non-terminal residue" evidence="5">
    <location>
        <position position="1"/>
    </location>
</feature>
<dbReference type="InterPro" id="IPR001492">
    <property type="entry name" value="Flagellin"/>
</dbReference>
<dbReference type="PANTHER" id="PTHR42792">
    <property type="entry name" value="FLAGELLIN"/>
    <property type="match status" value="1"/>
</dbReference>
<gene>
    <name evidence="5" type="ORF">CTV99_10535</name>
</gene>
<dbReference type="RefSeq" id="WP_257213801.1">
    <property type="nucleotide sequence ID" value="NZ_PEKP01000011.1"/>
</dbReference>
<evidence type="ECO:0000313" key="6">
    <source>
        <dbReference type="Proteomes" id="UP000230768"/>
    </source>
</evidence>
<proteinExistence type="inferred from homology"/>
<accession>A0A2G8ITS7</accession>
<keyword evidence="3" id="KW-0975">Bacterial flagellum</keyword>
<feature type="domain" description="Flagellin C-terminal" evidence="4">
    <location>
        <begin position="1"/>
        <end position="50"/>
    </location>
</feature>
<evidence type="ECO:0000313" key="5">
    <source>
        <dbReference type="EMBL" id="PIK26900.1"/>
    </source>
</evidence>
<protein>
    <submittedName>
        <fullName evidence="5">Flagellin</fullName>
    </submittedName>
</protein>
<sequence length="51" mass="5746">ENLTAAESRIRDVDMAKEMSEFTKNNILSQASQAMLAQANQQPQNVLQLLR</sequence>
<reference evidence="5 6" key="1">
    <citation type="submission" date="2017-11" db="EMBL/GenBank/DDBJ databases">
        <title>Draft genome sequence of Bacillus pumilus 51_5il from lake Gorkoye (Russia: Novosibirsk region).</title>
        <authorList>
            <person name="Shipova A.A."/>
            <person name="Rozanov A.S."/>
            <person name="Bryanskaya A.V."/>
            <person name="Peltek S.E."/>
        </authorList>
    </citation>
    <scope>NUCLEOTIDE SEQUENCE [LARGE SCALE GENOMIC DNA]</scope>
    <source>
        <strain evidence="5 6">51_5il</strain>
    </source>
</reference>
<dbReference type="Gene3D" id="6.10.10.10">
    <property type="entry name" value="Flagellar export chaperone, C-terminal domain"/>
    <property type="match status" value="1"/>
</dbReference>
<dbReference type="GO" id="GO:0009288">
    <property type="term" value="C:bacterial-type flagellum"/>
    <property type="evidence" value="ECO:0007669"/>
    <property type="project" value="UniProtKB-SubCell"/>
</dbReference>